<protein>
    <recommendedName>
        <fullName evidence="6 7">Methionine aminopeptidase</fullName>
        <shortName evidence="6">MAP</shortName>
        <shortName evidence="6">MetAP</shortName>
        <ecNumber evidence="6 7">3.4.11.18</ecNumber>
    </recommendedName>
    <alternativeName>
        <fullName evidence="6">Peptidase M</fullName>
    </alternativeName>
</protein>
<feature type="binding site" evidence="6">
    <location>
        <position position="235"/>
    </location>
    <ligand>
        <name>a divalent metal cation</name>
        <dbReference type="ChEBI" id="CHEBI:60240"/>
        <label>1</label>
    </ligand>
</feature>
<evidence type="ECO:0000259" key="8">
    <source>
        <dbReference type="Pfam" id="PF00557"/>
    </source>
</evidence>
<feature type="binding site" evidence="6">
    <location>
        <position position="97"/>
    </location>
    <ligand>
        <name>a divalent metal cation</name>
        <dbReference type="ChEBI" id="CHEBI:60240"/>
        <label>1</label>
    </ligand>
</feature>
<comment type="subunit">
    <text evidence="6">Monomer.</text>
</comment>
<accession>A0A0R2PRW4</accession>
<dbReference type="AlphaFoldDB" id="A0A0R2PRW4"/>
<evidence type="ECO:0000256" key="5">
    <source>
        <dbReference type="ARBA" id="ARBA00022801"/>
    </source>
</evidence>
<dbReference type="PRINTS" id="PR00599">
    <property type="entry name" value="MAPEPTIDASE"/>
</dbReference>
<feature type="binding site" evidence="6">
    <location>
        <position position="171"/>
    </location>
    <ligand>
        <name>a divalent metal cation</name>
        <dbReference type="ChEBI" id="CHEBI:60240"/>
        <label>2</label>
        <note>catalytic</note>
    </ligand>
</feature>
<dbReference type="NCBIfam" id="TIGR00500">
    <property type="entry name" value="met_pdase_I"/>
    <property type="match status" value="1"/>
</dbReference>
<dbReference type="GO" id="GO:0006508">
    <property type="term" value="P:proteolysis"/>
    <property type="evidence" value="ECO:0007669"/>
    <property type="project" value="UniProtKB-KW"/>
</dbReference>
<dbReference type="CDD" id="cd01086">
    <property type="entry name" value="MetAP1"/>
    <property type="match status" value="1"/>
</dbReference>
<evidence type="ECO:0000256" key="2">
    <source>
        <dbReference type="ARBA" id="ARBA00022438"/>
    </source>
</evidence>
<evidence type="ECO:0000313" key="10">
    <source>
        <dbReference type="Proteomes" id="UP000050874"/>
    </source>
</evidence>
<dbReference type="GO" id="GO:0046872">
    <property type="term" value="F:metal ion binding"/>
    <property type="evidence" value="ECO:0007669"/>
    <property type="project" value="UniProtKB-UniRule"/>
</dbReference>
<evidence type="ECO:0000256" key="3">
    <source>
        <dbReference type="ARBA" id="ARBA00022670"/>
    </source>
</evidence>
<dbReference type="Gene3D" id="3.90.230.10">
    <property type="entry name" value="Creatinase/methionine aminopeptidase superfamily"/>
    <property type="match status" value="1"/>
</dbReference>
<sequence length="256" mass="28257">MKINLKTKDQIAQMRIAGRLAAEVLEMITPLVVPGVSTEELDTICHDFIVNEQQAIPANVGYNGFKKTICSSVNQVICHGIPSANQVLKDGDILNIDVTVIRDGWHGDTSKMFLVGKTQPHNERLVRVTQECLYKAIELVKPGAYLGDIGAVIQEHALQNHYSVVEDYCGHGIGQVYHEDPQVLHYGKLGTGLKLEEGLCFTIEPMINQGTKFTKLLGDGWTVETKDGRNSAQWEHTLAVTSTGVEVLTQRSDESF</sequence>
<dbReference type="Pfam" id="PF00557">
    <property type="entry name" value="Peptidase_M24"/>
    <property type="match status" value="1"/>
</dbReference>
<dbReference type="GO" id="GO:0070006">
    <property type="term" value="F:metalloaminopeptidase activity"/>
    <property type="evidence" value="ECO:0007669"/>
    <property type="project" value="UniProtKB-UniRule"/>
</dbReference>
<proteinExistence type="inferred from homology"/>
<evidence type="ECO:0000256" key="6">
    <source>
        <dbReference type="HAMAP-Rule" id="MF_01974"/>
    </source>
</evidence>
<dbReference type="EMBL" id="LIAV01000087">
    <property type="protein sequence ID" value="KRO40598.1"/>
    <property type="molecule type" value="Genomic_DNA"/>
</dbReference>
<dbReference type="GO" id="GO:0004239">
    <property type="term" value="F:initiator methionyl aminopeptidase activity"/>
    <property type="evidence" value="ECO:0007669"/>
    <property type="project" value="UniProtKB-UniRule"/>
</dbReference>
<feature type="domain" description="Peptidase M24" evidence="8">
    <location>
        <begin position="13"/>
        <end position="241"/>
    </location>
</feature>
<feature type="binding site" evidence="6">
    <location>
        <position position="108"/>
    </location>
    <ligand>
        <name>a divalent metal cation</name>
        <dbReference type="ChEBI" id="CHEBI:60240"/>
        <label>1</label>
    </ligand>
</feature>
<comment type="catalytic activity">
    <reaction evidence="6 7">
        <text>Release of N-terminal amino acids, preferentially methionine, from peptides and arylamides.</text>
        <dbReference type="EC" id="3.4.11.18"/>
    </reaction>
</comment>
<gene>
    <name evidence="6" type="primary">map</name>
    <name evidence="9" type="ORF">ABR63_00075</name>
</gene>
<comment type="function">
    <text evidence="1 6">Removes the N-terminal methionine from nascent proteins. The N-terminal methionine is often cleaved when the second residue in the primary sequence is small and uncharged (Met-Ala-, Cys, Gly, Pro, Ser, Thr, or Val). Requires deformylation of the N(alpha)-formylated initiator methionine before it can be hydrolyzed.</text>
</comment>
<feature type="binding site" evidence="6">
    <location>
        <position position="79"/>
    </location>
    <ligand>
        <name>substrate</name>
    </ligand>
</feature>
<dbReference type="SUPFAM" id="SSF55920">
    <property type="entry name" value="Creatinase/aminopeptidase"/>
    <property type="match status" value="1"/>
</dbReference>
<keyword evidence="4 6" id="KW-0479">Metal-binding</keyword>
<dbReference type="PROSITE" id="PS00680">
    <property type="entry name" value="MAP_1"/>
    <property type="match status" value="1"/>
</dbReference>
<keyword evidence="2 6" id="KW-0031">Aminopeptidase</keyword>
<feature type="binding site" evidence="6">
    <location>
        <position position="108"/>
    </location>
    <ligand>
        <name>a divalent metal cation</name>
        <dbReference type="ChEBI" id="CHEBI:60240"/>
        <label>2</label>
        <note>catalytic</note>
    </ligand>
</feature>
<comment type="caution">
    <text evidence="9">The sequence shown here is derived from an EMBL/GenBank/DDBJ whole genome shotgun (WGS) entry which is preliminary data.</text>
</comment>
<feature type="binding site" evidence="6">
    <location>
        <position position="235"/>
    </location>
    <ligand>
        <name>a divalent metal cation</name>
        <dbReference type="ChEBI" id="CHEBI:60240"/>
        <label>2</label>
        <note>catalytic</note>
    </ligand>
</feature>
<feature type="binding site" evidence="6">
    <location>
        <position position="178"/>
    </location>
    <ligand>
        <name>substrate</name>
    </ligand>
</feature>
<keyword evidence="5 6" id="KW-0378">Hydrolase</keyword>
<comment type="cofactor">
    <cofactor evidence="6">
        <name>Co(2+)</name>
        <dbReference type="ChEBI" id="CHEBI:48828"/>
    </cofactor>
    <cofactor evidence="6">
        <name>Zn(2+)</name>
        <dbReference type="ChEBI" id="CHEBI:29105"/>
    </cofactor>
    <cofactor evidence="6">
        <name>Mn(2+)</name>
        <dbReference type="ChEBI" id="CHEBI:29035"/>
    </cofactor>
    <cofactor evidence="6">
        <name>Fe(2+)</name>
        <dbReference type="ChEBI" id="CHEBI:29033"/>
    </cofactor>
    <text evidence="6">Binds 2 divalent metal cations per subunit. Has a high-affinity and a low affinity metal-binding site. The true nature of the physiological cofactor is under debate. The enzyme is active with cobalt, zinc, manganese or divalent iron ions. Most likely, methionine aminopeptidases function as mononuclear Fe(2+)-metalloproteases under physiological conditions, and the catalytically relevant metal-binding site has been assigned to the histidine-containing high-affinity site.</text>
</comment>
<organism evidence="9 10">
    <name type="scientific">SAR86 cluster bacterium BACL1 MAG-120920-bin57</name>
    <dbReference type="NCBI Taxonomy" id="1655571"/>
    <lineage>
        <taxon>Bacteria</taxon>
        <taxon>Pseudomonadati</taxon>
        <taxon>Pseudomonadota</taxon>
        <taxon>Gammaproteobacteria</taxon>
        <taxon>SAR86 cluster</taxon>
    </lineage>
</organism>
<dbReference type="Proteomes" id="UP000050874">
    <property type="component" value="Unassembled WGS sequence"/>
</dbReference>
<dbReference type="InterPro" id="IPR036005">
    <property type="entry name" value="Creatinase/aminopeptidase-like"/>
</dbReference>
<evidence type="ECO:0000313" key="9">
    <source>
        <dbReference type="EMBL" id="KRO40598.1"/>
    </source>
</evidence>
<evidence type="ECO:0000256" key="4">
    <source>
        <dbReference type="ARBA" id="ARBA00022723"/>
    </source>
</evidence>
<comment type="similarity">
    <text evidence="6">Belongs to the peptidase M24A family. Methionine aminopeptidase type 1 subfamily.</text>
</comment>
<dbReference type="InterPro" id="IPR000994">
    <property type="entry name" value="Pept_M24"/>
</dbReference>
<dbReference type="EC" id="3.4.11.18" evidence="6 7"/>
<dbReference type="InterPro" id="IPR001714">
    <property type="entry name" value="Pept_M24_MAP"/>
</dbReference>
<name>A0A0R2PRW4_9GAMM</name>
<keyword evidence="3 6" id="KW-0645">Protease</keyword>
<evidence type="ECO:0000256" key="1">
    <source>
        <dbReference type="ARBA" id="ARBA00002521"/>
    </source>
</evidence>
<evidence type="ECO:0000256" key="7">
    <source>
        <dbReference type="RuleBase" id="RU003653"/>
    </source>
</evidence>
<dbReference type="GO" id="GO:0005829">
    <property type="term" value="C:cytosol"/>
    <property type="evidence" value="ECO:0007669"/>
    <property type="project" value="TreeGrafter"/>
</dbReference>
<feature type="binding site" evidence="6">
    <location>
        <position position="204"/>
    </location>
    <ligand>
        <name>a divalent metal cation</name>
        <dbReference type="ChEBI" id="CHEBI:60240"/>
        <label>2</label>
        <note>catalytic</note>
    </ligand>
</feature>
<dbReference type="HAMAP" id="MF_01974">
    <property type="entry name" value="MetAP_1"/>
    <property type="match status" value="1"/>
</dbReference>
<dbReference type="PANTHER" id="PTHR43330">
    <property type="entry name" value="METHIONINE AMINOPEPTIDASE"/>
    <property type="match status" value="1"/>
</dbReference>
<dbReference type="PANTHER" id="PTHR43330:SF27">
    <property type="entry name" value="METHIONINE AMINOPEPTIDASE"/>
    <property type="match status" value="1"/>
</dbReference>
<reference evidence="10" key="1">
    <citation type="submission" date="2015-10" db="EMBL/GenBank/DDBJ databases">
        <title>Metagenome-Assembled Genomes uncover a global brackish microbiome.</title>
        <authorList>
            <person name="Hugerth L.W."/>
            <person name="Larsson J."/>
            <person name="Alneberg J."/>
            <person name="Lindh M.V."/>
            <person name="Legrand C."/>
            <person name="Pinhassi J."/>
            <person name="Andersson A."/>
        </authorList>
    </citation>
    <scope>NUCLEOTIDE SEQUENCE [LARGE SCALE GENOMIC DNA]</scope>
</reference>
<dbReference type="InterPro" id="IPR002467">
    <property type="entry name" value="Pept_M24A_MAP1"/>
</dbReference>